<keyword evidence="3" id="KW-1185">Reference proteome</keyword>
<accession>A0A183FLC7</accession>
<accession>A0A3P7XJW2</accession>
<feature type="region of interest" description="Disordered" evidence="1">
    <location>
        <begin position="43"/>
        <end position="74"/>
    </location>
</feature>
<reference evidence="4" key="2">
    <citation type="submission" date="2019-09" db="UniProtKB">
        <authorList>
            <consortium name="WormBaseParasite"/>
        </authorList>
    </citation>
    <scope>IDENTIFICATION</scope>
</reference>
<dbReference type="AlphaFoldDB" id="A0A183FLC7"/>
<feature type="region of interest" description="Disordered" evidence="1">
    <location>
        <begin position="182"/>
        <end position="202"/>
    </location>
</feature>
<evidence type="ECO:0000313" key="4">
    <source>
        <dbReference type="WBParaSite" id="HPBE_0000804901-mRNA-1"/>
    </source>
</evidence>
<evidence type="ECO:0000313" key="3">
    <source>
        <dbReference type="Proteomes" id="UP000050761"/>
    </source>
</evidence>
<dbReference type="EMBL" id="UZAH01026042">
    <property type="protein sequence ID" value="VDO74681.1"/>
    <property type="molecule type" value="Genomic_DNA"/>
</dbReference>
<name>A0A183FLC7_HELPZ</name>
<proteinExistence type="predicted"/>
<organism evidence="3 4">
    <name type="scientific">Heligmosomoides polygyrus</name>
    <name type="common">Parasitic roundworm</name>
    <dbReference type="NCBI Taxonomy" id="6339"/>
    <lineage>
        <taxon>Eukaryota</taxon>
        <taxon>Metazoa</taxon>
        <taxon>Ecdysozoa</taxon>
        <taxon>Nematoda</taxon>
        <taxon>Chromadorea</taxon>
        <taxon>Rhabditida</taxon>
        <taxon>Rhabditina</taxon>
        <taxon>Rhabditomorpha</taxon>
        <taxon>Strongyloidea</taxon>
        <taxon>Heligmosomidae</taxon>
        <taxon>Heligmosomoides</taxon>
    </lineage>
</organism>
<evidence type="ECO:0000256" key="1">
    <source>
        <dbReference type="SAM" id="MobiDB-lite"/>
    </source>
</evidence>
<evidence type="ECO:0000313" key="2">
    <source>
        <dbReference type="EMBL" id="VDO74681.1"/>
    </source>
</evidence>
<protein>
    <submittedName>
        <fullName evidence="2 4">Uncharacterized protein</fullName>
    </submittedName>
</protein>
<feature type="compositionally biased region" description="Basic and acidic residues" evidence="1">
    <location>
        <begin position="191"/>
        <end position="202"/>
    </location>
</feature>
<dbReference type="Proteomes" id="UP000050761">
    <property type="component" value="Unassembled WGS sequence"/>
</dbReference>
<dbReference type="WBParaSite" id="HPBE_0000804901-mRNA-1">
    <property type="protein sequence ID" value="HPBE_0000804901-mRNA-1"/>
    <property type="gene ID" value="HPBE_0000804901"/>
</dbReference>
<gene>
    <name evidence="2" type="ORF">HPBE_LOCUS8050</name>
</gene>
<reference evidence="2 3" key="1">
    <citation type="submission" date="2018-11" db="EMBL/GenBank/DDBJ databases">
        <authorList>
            <consortium name="Pathogen Informatics"/>
        </authorList>
    </citation>
    <scope>NUCLEOTIDE SEQUENCE [LARGE SCALE GENOMIC DNA]</scope>
</reference>
<sequence length="202" mass="22067">MLGQDIFNDDAGFKQIISWQMTLDNCLKNLSAIGVRPARRTCPKRRKPLGCSSWKHPSTTEVGSGGRECPKTGNPLRQGKYVELVVLHGIGPKPRYFSAAEAGSARAGHAWTTEQGHVRMAAHIRAGLEETLVGEGRDAPSFVSDGVESTTTCPAPPGHVVVSFKGHSTPTVVLVEKRGDEMQAAKRRRSDCRLPLRRERET</sequence>